<dbReference type="InterPro" id="IPR020084">
    <property type="entry name" value="NUDIX_hydrolase_CS"/>
</dbReference>
<dbReference type="PANTHER" id="PTHR13994:SF26">
    <property type="entry name" value="NUDIX HYDROLASE 5-RELATED"/>
    <property type="match status" value="1"/>
</dbReference>
<protein>
    <recommendedName>
        <fullName evidence="4">Nudix hydrolase domain-containing protein</fullName>
    </recommendedName>
</protein>
<evidence type="ECO:0000313" key="6">
    <source>
        <dbReference type="Proteomes" id="UP001159364"/>
    </source>
</evidence>
<keyword evidence="2" id="KW-0479">Metal-binding</keyword>
<dbReference type="FunFam" id="3.40.630.30:FF:000016">
    <property type="entry name" value="nudix hydrolase 2"/>
    <property type="match status" value="1"/>
</dbReference>
<evidence type="ECO:0000256" key="3">
    <source>
        <dbReference type="ARBA" id="ARBA00022801"/>
    </source>
</evidence>
<dbReference type="EMBL" id="JAIWQS010000009">
    <property type="protein sequence ID" value="KAJ8754384.1"/>
    <property type="molecule type" value="Genomic_DNA"/>
</dbReference>
<dbReference type="FunFam" id="3.90.79.10:FF:000015">
    <property type="entry name" value="Nudix hydrolase 8"/>
    <property type="match status" value="1"/>
</dbReference>
<dbReference type="Gene3D" id="3.90.79.10">
    <property type="entry name" value="Nucleoside Triphosphate Pyrophosphohydrolase"/>
    <property type="match status" value="1"/>
</dbReference>
<reference evidence="5 6" key="1">
    <citation type="submission" date="2021-09" db="EMBL/GenBank/DDBJ databases">
        <title>Genomic insights and catalytic innovation underlie evolution of tropane alkaloids biosynthesis.</title>
        <authorList>
            <person name="Wang Y.-J."/>
            <person name="Tian T."/>
            <person name="Huang J.-P."/>
            <person name="Huang S.-X."/>
        </authorList>
    </citation>
    <scope>NUCLEOTIDE SEQUENCE [LARGE SCALE GENOMIC DNA]</scope>
    <source>
        <strain evidence="5">KIB-2018</strain>
        <tissue evidence="5">Leaf</tissue>
    </source>
</reference>
<keyword evidence="6" id="KW-1185">Reference proteome</keyword>
<name>A0AAV8SQV7_9ROSI</name>
<dbReference type="InterPro" id="IPR040618">
    <property type="entry name" value="Pre-Nudix"/>
</dbReference>
<dbReference type="PANTHER" id="PTHR13994">
    <property type="entry name" value="NUDIX HYDROLASE RELATED"/>
    <property type="match status" value="1"/>
</dbReference>
<dbReference type="SUPFAM" id="SSF55811">
    <property type="entry name" value="Nudix"/>
    <property type="match status" value="1"/>
</dbReference>
<dbReference type="GO" id="GO:0047631">
    <property type="term" value="F:ADP-ribose diphosphatase activity"/>
    <property type="evidence" value="ECO:0007669"/>
    <property type="project" value="TreeGrafter"/>
</dbReference>
<dbReference type="PROSITE" id="PS00893">
    <property type="entry name" value="NUDIX_BOX"/>
    <property type="match status" value="1"/>
</dbReference>
<evidence type="ECO:0000313" key="5">
    <source>
        <dbReference type="EMBL" id="KAJ8754384.1"/>
    </source>
</evidence>
<dbReference type="InterPro" id="IPR000086">
    <property type="entry name" value="NUDIX_hydrolase_dom"/>
</dbReference>
<dbReference type="Gene3D" id="3.40.630.30">
    <property type="match status" value="1"/>
</dbReference>
<dbReference type="GO" id="GO:0046872">
    <property type="term" value="F:metal ion binding"/>
    <property type="evidence" value="ECO:0007669"/>
    <property type="project" value="UniProtKB-KW"/>
</dbReference>
<organism evidence="5 6">
    <name type="scientific">Erythroxylum novogranatense</name>
    <dbReference type="NCBI Taxonomy" id="1862640"/>
    <lineage>
        <taxon>Eukaryota</taxon>
        <taxon>Viridiplantae</taxon>
        <taxon>Streptophyta</taxon>
        <taxon>Embryophyta</taxon>
        <taxon>Tracheophyta</taxon>
        <taxon>Spermatophyta</taxon>
        <taxon>Magnoliopsida</taxon>
        <taxon>eudicotyledons</taxon>
        <taxon>Gunneridae</taxon>
        <taxon>Pentapetalae</taxon>
        <taxon>rosids</taxon>
        <taxon>fabids</taxon>
        <taxon>Malpighiales</taxon>
        <taxon>Erythroxylaceae</taxon>
        <taxon>Erythroxylum</taxon>
    </lineage>
</organism>
<accession>A0AAV8SQV7</accession>
<feature type="domain" description="Nudix hydrolase" evidence="4">
    <location>
        <begin position="117"/>
        <end position="247"/>
    </location>
</feature>
<keyword evidence="3" id="KW-0378">Hydrolase</keyword>
<dbReference type="PROSITE" id="PS51462">
    <property type="entry name" value="NUDIX"/>
    <property type="match status" value="1"/>
</dbReference>
<dbReference type="CDD" id="cd04670">
    <property type="entry name" value="NUDIX_ASFGF2_Nudt6"/>
    <property type="match status" value="1"/>
</dbReference>
<dbReference type="GO" id="GO:0051287">
    <property type="term" value="F:NAD binding"/>
    <property type="evidence" value="ECO:0007669"/>
    <property type="project" value="TreeGrafter"/>
</dbReference>
<dbReference type="Pfam" id="PF18290">
    <property type="entry name" value="Nudix_hydro"/>
    <property type="match status" value="1"/>
</dbReference>
<dbReference type="Proteomes" id="UP001159364">
    <property type="component" value="Linkage Group LG09"/>
</dbReference>
<evidence type="ECO:0000256" key="2">
    <source>
        <dbReference type="ARBA" id="ARBA00022723"/>
    </source>
</evidence>
<sequence>MSSPPCSSSLEKQMDIEKADEEIEPLSADNDLYGGVKVEMKEPMDSKIYALRLKASLSEWRQQGKKGVWIKLPSELVNLVEPTMKEGFRYHHAEADYLMLVRWLPKTIPDTLPGNASHTVGIGAFVMNAKKEVLVVQERSGQFRGKGVWKMPTGAVNQGEDFCMAAIREVKEETGIDTKFLQVLAFSQTHQTFFGKSDLFFVCVLQPLSFDIKKQESEVEAAQWMPIESYAAQPYNQRHESFKYVSEICLAKSRGEYNGFAPVSMKTSSGKTFYLYSSSRDFQQVTQF</sequence>
<evidence type="ECO:0000259" key="4">
    <source>
        <dbReference type="PROSITE" id="PS51462"/>
    </source>
</evidence>
<proteinExistence type="inferred from homology"/>
<comment type="caution">
    <text evidence="5">The sequence shown here is derived from an EMBL/GenBank/DDBJ whole genome shotgun (WGS) entry which is preliminary data.</text>
</comment>
<dbReference type="PRINTS" id="PR01356">
    <property type="entry name" value="GFGPROTEIN"/>
</dbReference>
<gene>
    <name evidence="5" type="ORF">K2173_002835</name>
</gene>
<dbReference type="InterPro" id="IPR003293">
    <property type="entry name" value="Nudix_hydrolase6-like"/>
</dbReference>
<dbReference type="InterPro" id="IPR015797">
    <property type="entry name" value="NUDIX_hydrolase-like_dom_sf"/>
</dbReference>
<comment type="similarity">
    <text evidence="1">Belongs to the Nudix hydrolase family.</text>
</comment>
<evidence type="ECO:0000256" key="1">
    <source>
        <dbReference type="ARBA" id="ARBA00005582"/>
    </source>
</evidence>
<dbReference type="GO" id="GO:0035529">
    <property type="term" value="F:NADH pyrophosphatase activity"/>
    <property type="evidence" value="ECO:0007669"/>
    <property type="project" value="TreeGrafter"/>
</dbReference>
<dbReference type="AlphaFoldDB" id="A0AAV8SQV7"/>
<dbReference type="Pfam" id="PF00293">
    <property type="entry name" value="NUDIX"/>
    <property type="match status" value="1"/>
</dbReference>